<dbReference type="PRINTS" id="PR00149">
    <property type="entry name" value="FUMRATELYASE"/>
</dbReference>
<dbReference type="PRINTS" id="PR00145">
    <property type="entry name" value="ARGSUCLYASE"/>
</dbReference>
<evidence type="ECO:0000256" key="1">
    <source>
        <dbReference type="ARBA" id="ARBA00023239"/>
    </source>
</evidence>
<dbReference type="GO" id="GO:0044208">
    <property type="term" value="P:'de novo' AMP biosynthetic process"/>
    <property type="evidence" value="ECO:0007669"/>
    <property type="project" value="UniProtKB-UniPathway"/>
</dbReference>
<dbReference type="GO" id="GO:0004018">
    <property type="term" value="F:N6-(1,2-dicarboxyethyl)AMP AMP-lyase (fumarate-forming) activity"/>
    <property type="evidence" value="ECO:0007669"/>
    <property type="project" value="InterPro"/>
</dbReference>
<dbReference type="GO" id="GO:0006189">
    <property type="term" value="P:'de novo' IMP biosynthetic process"/>
    <property type="evidence" value="ECO:0007669"/>
    <property type="project" value="UniProtKB-UniPathway"/>
</dbReference>
<dbReference type="EMBL" id="VSSQ01000025">
    <property type="protein sequence ID" value="MPL64504.1"/>
    <property type="molecule type" value="Genomic_DNA"/>
</dbReference>
<organism evidence="3">
    <name type="scientific">bioreactor metagenome</name>
    <dbReference type="NCBI Taxonomy" id="1076179"/>
    <lineage>
        <taxon>unclassified sequences</taxon>
        <taxon>metagenomes</taxon>
        <taxon>ecological metagenomes</taxon>
    </lineage>
</organism>
<name>A0A644TCB1_9ZZZZ</name>
<dbReference type="GO" id="GO:0005829">
    <property type="term" value="C:cytosol"/>
    <property type="evidence" value="ECO:0007669"/>
    <property type="project" value="TreeGrafter"/>
</dbReference>
<comment type="caution">
    <text evidence="3">The sequence shown here is derived from an EMBL/GenBank/DDBJ whole genome shotgun (WGS) entry which is preliminary data.</text>
</comment>
<dbReference type="InterPro" id="IPR019468">
    <property type="entry name" value="AdenyloSucc_lyase_C"/>
</dbReference>
<dbReference type="InterPro" id="IPR008948">
    <property type="entry name" value="L-Aspartase-like"/>
</dbReference>
<dbReference type="SUPFAM" id="SSF48557">
    <property type="entry name" value="L-aspartase-like"/>
    <property type="match status" value="1"/>
</dbReference>
<protein>
    <submittedName>
        <fullName evidence="3">Adenylosuccinate lyase</fullName>
        <ecNumber evidence="3">4.3.2.2</ecNumber>
    </submittedName>
</protein>
<dbReference type="Pfam" id="PF10397">
    <property type="entry name" value="ADSL_C"/>
    <property type="match status" value="1"/>
</dbReference>
<dbReference type="NCBIfam" id="TIGR00928">
    <property type="entry name" value="purB"/>
    <property type="match status" value="1"/>
</dbReference>
<dbReference type="PANTHER" id="PTHR43172">
    <property type="entry name" value="ADENYLOSUCCINATE LYASE"/>
    <property type="match status" value="1"/>
</dbReference>
<dbReference type="Pfam" id="PF00206">
    <property type="entry name" value="Lyase_1"/>
    <property type="match status" value="1"/>
</dbReference>
<dbReference type="UniPathway" id="UPA00074">
    <property type="reaction ID" value="UER00132"/>
</dbReference>
<evidence type="ECO:0000259" key="2">
    <source>
        <dbReference type="SMART" id="SM00998"/>
    </source>
</evidence>
<dbReference type="EC" id="4.3.2.2" evidence="3"/>
<evidence type="ECO:0000313" key="3">
    <source>
        <dbReference type="EMBL" id="MPL64504.1"/>
    </source>
</evidence>
<dbReference type="Gene3D" id="1.20.200.10">
    <property type="entry name" value="Fumarase/aspartase (Central domain)"/>
    <property type="match status" value="1"/>
</dbReference>
<dbReference type="Gene3D" id="1.10.40.30">
    <property type="entry name" value="Fumarase/aspartase (C-terminal domain)"/>
    <property type="match status" value="1"/>
</dbReference>
<reference evidence="3" key="1">
    <citation type="submission" date="2019-08" db="EMBL/GenBank/DDBJ databases">
        <authorList>
            <person name="Kucharzyk K."/>
            <person name="Murdoch R.W."/>
            <person name="Higgins S."/>
            <person name="Loffler F."/>
        </authorList>
    </citation>
    <scope>NUCLEOTIDE SEQUENCE</scope>
</reference>
<keyword evidence="1 3" id="KW-0456">Lyase</keyword>
<sequence>MKDYSVYLSPFSWRYGSEGMRHLWSETHKRELWRRLWLSLARVQSRYGLVSPGQLAELESKVGQVDIERSHAIEAEIRHDLMAEIKAFAEQCPGAGGVIHLGATSMDIEDNADALRIRDSLGLIREGLKRLLLSLAVKIEAYADFPVMAFTHLQPAEPSSFGYRCSVWAQDLLSAYEDIAGVEARMRGKGFKGAVGSSASYGELLGLDKLPEFEKALEKEVGIEFFPVSTQTSPRLQEYQVLAALAGLAAALHKMAFDFRILQSPPIGELAEPFGSKQVGSSAMPFKRNPIDAEKIDSLARLLAAYPQVAWGNAALSLLERTLDDSANRRSSIPESFLAADELIRTAQKIIDGFRLDEEAAGRTFRRYAPFACTERVMMAMAKAGADRQETHEKLREHALAAWEVLRGGAENPLRQRIVNDPFFTRLLSAEKIHALMGIEGYLGDAPRRAAEFSRLLKTRLAQ</sequence>
<dbReference type="InterPro" id="IPR000362">
    <property type="entry name" value="Fumarate_lyase_fam"/>
</dbReference>
<dbReference type="InterPro" id="IPR004769">
    <property type="entry name" value="Pur_lyase"/>
</dbReference>
<dbReference type="PANTHER" id="PTHR43172:SF1">
    <property type="entry name" value="ADENYLOSUCCINATE LYASE"/>
    <property type="match status" value="1"/>
</dbReference>
<gene>
    <name evidence="3" type="primary">purB_5</name>
    <name evidence="3" type="ORF">SDC9_10159</name>
</gene>
<proteinExistence type="predicted"/>
<dbReference type="UniPathway" id="UPA00075">
    <property type="reaction ID" value="UER00336"/>
</dbReference>
<feature type="domain" description="Adenylosuccinate lyase C-terminal" evidence="2">
    <location>
        <begin position="369"/>
        <end position="454"/>
    </location>
</feature>
<dbReference type="GO" id="GO:0070626">
    <property type="term" value="F:(S)-2-(5-amino-1-(5-phospho-D-ribosyl)imidazole-4-carboxamido) succinate lyase (fumarate-forming) activity"/>
    <property type="evidence" value="ECO:0007669"/>
    <property type="project" value="TreeGrafter"/>
</dbReference>
<dbReference type="InterPro" id="IPR020557">
    <property type="entry name" value="Fumarate_lyase_CS"/>
</dbReference>
<accession>A0A644TCB1</accession>
<dbReference type="SMART" id="SM00998">
    <property type="entry name" value="ADSL_C"/>
    <property type="match status" value="1"/>
</dbReference>
<dbReference type="InterPro" id="IPR022761">
    <property type="entry name" value="Fumarate_lyase_N"/>
</dbReference>
<dbReference type="Gene3D" id="1.10.275.60">
    <property type="match status" value="1"/>
</dbReference>
<dbReference type="PROSITE" id="PS00163">
    <property type="entry name" value="FUMARATE_LYASES"/>
    <property type="match status" value="1"/>
</dbReference>
<dbReference type="AlphaFoldDB" id="A0A644TCB1"/>